<protein>
    <recommendedName>
        <fullName evidence="3">Pre-rRNA-processing protein TSR2 homolog</fullName>
    </recommendedName>
</protein>
<keyword evidence="7" id="KW-1185">Reference proteome</keyword>
<evidence type="ECO:0000256" key="1">
    <source>
        <dbReference type="ARBA" id="ARBA00002210"/>
    </source>
</evidence>
<reference evidence="6" key="1">
    <citation type="journal article" date="2023" name="Mol. Biol. Evol.">
        <title>Third-Generation Sequencing Reveals the Adaptive Role of the Epigenome in Three Deep-Sea Polychaetes.</title>
        <authorList>
            <person name="Perez M."/>
            <person name="Aroh O."/>
            <person name="Sun Y."/>
            <person name="Lan Y."/>
            <person name="Juniper S.K."/>
            <person name="Young C.R."/>
            <person name="Angers B."/>
            <person name="Qian P.Y."/>
        </authorList>
    </citation>
    <scope>NUCLEOTIDE SEQUENCE</scope>
    <source>
        <strain evidence="6">P08H-3</strain>
    </source>
</reference>
<dbReference type="Pfam" id="PF10273">
    <property type="entry name" value="WGG"/>
    <property type="match status" value="1"/>
</dbReference>
<evidence type="ECO:0000313" key="6">
    <source>
        <dbReference type="EMBL" id="KAK2145373.1"/>
    </source>
</evidence>
<keyword evidence="4" id="KW-0698">rRNA processing</keyword>
<proteinExistence type="inferred from homology"/>
<comment type="function">
    <text evidence="1">May be involved in 20S pre-rRNA processing.</text>
</comment>
<evidence type="ECO:0000256" key="4">
    <source>
        <dbReference type="ARBA" id="ARBA00022552"/>
    </source>
</evidence>
<comment type="similarity">
    <text evidence="2">Belongs to the TSR2 family.</text>
</comment>
<comment type="caution">
    <text evidence="6">The sequence shown here is derived from an EMBL/GenBank/DDBJ whole genome shotgun (WGS) entry which is preliminary data.</text>
</comment>
<feature type="non-terminal residue" evidence="6">
    <location>
        <position position="209"/>
    </location>
</feature>
<evidence type="ECO:0000256" key="2">
    <source>
        <dbReference type="ARBA" id="ARBA00006524"/>
    </source>
</evidence>
<evidence type="ECO:0000256" key="3">
    <source>
        <dbReference type="ARBA" id="ARBA00017551"/>
    </source>
</evidence>
<feature type="compositionally biased region" description="Acidic residues" evidence="5">
    <location>
        <begin position="139"/>
        <end position="153"/>
    </location>
</feature>
<organism evidence="6 7">
    <name type="scientific">Paralvinella palmiformis</name>
    <dbReference type="NCBI Taxonomy" id="53620"/>
    <lineage>
        <taxon>Eukaryota</taxon>
        <taxon>Metazoa</taxon>
        <taxon>Spiralia</taxon>
        <taxon>Lophotrochozoa</taxon>
        <taxon>Annelida</taxon>
        <taxon>Polychaeta</taxon>
        <taxon>Sedentaria</taxon>
        <taxon>Canalipalpata</taxon>
        <taxon>Terebellida</taxon>
        <taxon>Terebelliformia</taxon>
        <taxon>Alvinellidae</taxon>
        <taxon>Paralvinella</taxon>
    </lineage>
</organism>
<dbReference type="InterPro" id="IPR019398">
    <property type="entry name" value="Pre-rRNA_process_TSR2"/>
</dbReference>
<dbReference type="Proteomes" id="UP001208570">
    <property type="component" value="Unassembled WGS sequence"/>
</dbReference>
<accession>A0AAD9MV85</accession>
<gene>
    <name evidence="6" type="ORF">LSH36_683g03150</name>
</gene>
<sequence length="209" mass="23372">CLNKLSIKWLAHCVKMPNFAQVVKQVFDGWTVLQLAVEHGFGGIESAAKADWMVTAVDQWFSENDDLETYEVEEFLAQILDAEFNTVADDGSLIQVSKVLCTSHQLLQIGDADELEKYLLSLPQKAASGQSVTRALTSEEQDEDERMETDECCECSQSNMEVRSLSSGSRENESSQLGVINDDKPGEYVDNIQDPEEDGWTVVRKGKKR</sequence>
<evidence type="ECO:0000256" key="5">
    <source>
        <dbReference type="SAM" id="MobiDB-lite"/>
    </source>
</evidence>
<dbReference type="PANTHER" id="PTHR21250">
    <property type="entry name" value="PRE-RRNA-PROCESSING PROTEIN TSR2 HOMOLOG"/>
    <property type="match status" value="1"/>
</dbReference>
<name>A0AAD9MV85_9ANNE</name>
<evidence type="ECO:0000313" key="7">
    <source>
        <dbReference type="Proteomes" id="UP001208570"/>
    </source>
</evidence>
<dbReference type="AlphaFoldDB" id="A0AAD9MV85"/>
<dbReference type="GO" id="GO:0006364">
    <property type="term" value="P:rRNA processing"/>
    <property type="evidence" value="ECO:0007669"/>
    <property type="project" value="UniProtKB-KW"/>
</dbReference>
<dbReference type="EMBL" id="JAODUP010000685">
    <property type="protein sequence ID" value="KAK2145373.1"/>
    <property type="molecule type" value="Genomic_DNA"/>
</dbReference>
<feature type="region of interest" description="Disordered" evidence="5">
    <location>
        <begin position="130"/>
        <end position="209"/>
    </location>
</feature>